<accession>A0ABQ4GUL0</accession>
<organism evidence="2 3">
    <name type="scientific">Microbispora siamensis</name>
    <dbReference type="NCBI Taxonomy" id="564413"/>
    <lineage>
        <taxon>Bacteria</taxon>
        <taxon>Bacillati</taxon>
        <taxon>Actinomycetota</taxon>
        <taxon>Actinomycetes</taxon>
        <taxon>Streptosporangiales</taxon>
        <taxon>Streptosporangiaceae</taxon>
        <taxon>Microbispora</taxon>
    </lineage>
</organism>
<gene>
    <name evidence="2" type="ORF">Msi02_59450</name>
</gene>
<evidence type="ECO:0000313" key="2">
    <source>
        <dbReference type="EMBL" id="GIH65128.1"/>
    </source>
</evidence>
<comment type="caution">
    <text evidence="2">The sequence shown here is derived from an EMBL/GenBank/DDBJ whole genome shotgun (WGS) entry which is preliminary data.</text>
</comment>
<proteinExistence type="predicted"/>
<keyword evidence="1" id="KW-0472">Membrane</keyword>
<dbReference type="Proteomes" id="UP000660454">
    <property type="component" value="Unassembled WGS sequence"/>
</dbReference>
<name>A0ABQ4GUL0_9ACTN</name>
<feature type="transmembrane region" description="Helical" evidence="1">
    <location>
        <begin position="128"/>
        <end position="151"/>
    </location>
</feature>
<keyword evidence="3" id="KW-1185">Reference proteome</keyword>
<keyword evidence="1" id="KW-1133">Transmembrane helix</keyword>
<evidence type="ECO:0000256" key="1">
    <source>
        <dbReference type="SAM" id="Phobius"/>
    </source>
</evidence>
<evidence type="ECO:0000313" key="3">
    <source>
        <dbReference type="Proteomes" id="UP000660454"/>
    </source>
</evidence>
<evidence type="ECO:0008006" key="4">
    <source>
        <dbReference type="Google" id="ProtNLM"/>
    </source>
</evidence>
<protein>
    <recommendedName>
        <fullName evidence="4">PH domain-containing protein</fullName>
    </recommendedName>
</protein>
<feature type="transmembrane region" description="Helical" evidence="1">
    <location>
        <begin position="62"/>
        <end position="81"/>
    </location>
</feature>
<reference evidence="2 3" key="1">
    <citation type="submission" date="2021-01" db="EMBL/GenBank/DDBJ databases">
        <title>Whole genome shotgun sequence of Microbispora siamensis NBRC 104113.</title>
        <authorList>
            <person name="Komaki H."/>
            <person name="Tamura T."/>
        </authorList>
    </citation>
    <scope>NUCLEOTIDE SEQUENCE [LARGE SCALE GENOMIC DNA]</scope>
    <source>
        <strain evidence="2 3">NBRC 104113</strain>
    </source>
</reference>
<sequence>MGAALRECGPIAALMECGGVFPRPRCAPALPSPGQGYREEHKIYSFDRVATSPLRLRVGPSVLAKTTVPVATLLVILYLAISAVTLVRSSTFQQALHGPVLCEFIPEDAPPSQQEEIRDYLGCGPSPALVLFAGTALIALFPVFAMTYVSVRVLRFRVDLFGTVLVIQGALKAKRFDLSTAYVRLDATIGRRIPYLQIVESASASGRLYLRDVHTPLMPPDDLLAIAEAIESGSRPEPFAGQAIQTAMTLRRLAADPLARLIT</sequence>
<dbReference type="EMBL" id="BOOF01000037">
    <property type="protein sequence ID" value="GIH65128.1"/>
    <property type="molecule type" value="Genomic_DNA"/>
</dbReference>
<keyword evidence="1" id="KW-0812">Transmembrane</keyword>